<dbReference type="SUPFAM" id="SSF53774">
    <property type="entry name" value="Glutaminase/Asparaginase"/>
    <property type="match status" value="1"/>
</dbReference>
<comment type="similarity">
    <text evidence="1">Belongs to the asparaginase 1 family.</text>
</comment>
<dbReference type="GO" id="GO:0006528">
    <property type="term" value="P:asparagine metabolic process"/>
    <property type="evidence" value="ECO:0007669"/>
    <property type="project" value="InterPro"/>
</dbReference>
<dbReference type="CDD" id="cd08964">
    <property type="entry name" value="L-asparaginase_II"/>
    <property type="match status" value="1"/>
</dbReference>
<gene>
    <name evidence="5" type="ORF">FJZ47_05050</name>
</gene>
<dbReference type="InterPro" id="IPR036152">
    <property type="entry name" value="Asp/glu_Ase-like_sf"/>
</dbReference>
<dbReference type="InterPro" id="IPR040919">
    <property type="entry name" value="Asparaginase_C"/>
</dbReference>
<dbReference type="Pfam" id="PF17763">
    <property type="entry name" value="Asparaginase_C"/>
    <property type="match status" value="1"/>
</dbReference>
<dbReference type="Gene3D" id="3.40.50.40">
    <property type="match status" value="1"/>
</dbReference>
<evidence type="ECO:0000256" key="2">
    <source>
        <dbReference type="ARBA" id="ARBA00022801"/>
    </source>
</evidence>
<evidence type="ECO:0000313" key="5">
    <source>
        <dbReference type="EMBL" id="MBM3223158.1"/>
    </source>
</evidence>
<protein>
    <submittedName>
        <fullName evidence="5">Asparaginase</fullName>
    </submittedName>
</protein>
<keyword evidence="2" id="KW-0378">Hydrolase</keyword>
<name>A0A937VXY8_UNCTE</name>
<dbReference type="Gene3D" id="3.40.50.1170">
    <property type="entry name" value="L-asparaginase, N-terminal domain"/>
    <property type="match status" value="1"/>
</dbReference>
<evidence type="ECO:0000259" key="3">
    <source>
        <dbReference type="Pfam" id="PF00710"/>
    </source>
</evidence>
<dbReference type="EMBL" id="VGLS01000102">
    <property type="protein sequence ID" value="MBM3223158.1"/>
    <property type="molecule type" value="Genomic_DNA"/>
</dbReference>
<dbReference type="PROSITE" id="PS51732">
    <property type="entry name" value="ASN_GLN_ASE_3"/>
    <property type="match status" value="1"/>
</dbReference>
<dbReference type="InterPro" id="IPR027474">
    <property type="entry name" value="L-asparaginase_N"/>
</dbReference>
<feature type="domain" description="Asparaginase/glutaminase C-terminal" evidence="4">
    <location>
        <begin position="224"/>
        <end position="332"/>
    </location>
</feature>
<dbReference type="AlphaFoldDB" id="A0A937VXY8"/>
<dbReference type="InterPro" id="IPR004550">
    <property type="entry name" value="AsnASE_II"/>
</dbReference>
<sequence>MATPRPAVYVVATGGSISGLGPHRLDYILYPELGQRLSIQEMLARIPEANDIAEIQAENLIRVGSTSIGPPEWLQLAQRINVLFSSAQPPQGVVVTHGTATLEETAYFLHLTVKSAGPVVVTGAMRPPTAVGTDADLNFLDAIRLAACPDAAGRGVLTVLNNEIQSARDVTKSNAFRVETFTSRELGFLGYVDSDGQVVFYRQVTRLHTTAAPFDVRGREALPRVDIVYAYGGADGMLIDAVQQHGTDGLVLVGFGGGSYPTAFLEAGKRAVQAGIPVVLATRSTAGRVIMTPQKATDGFIVSDDLMPQKARILLMLGLSMTRDRQTLQELFYQY</sequence>
<proteinExistence type="inferred from homology"/>
<reference evidence="5" key="1">
    <citation type="submission" date="2019-03" db="EMBL/GenBank/DDBJ databases">
        <title>Lake Tanganyika Metagenome-Assembled Genomes (MAGs).</title>
        <authorList>
            <person name="Tran P."/>
        </authorList>
    </citation>
    <scope>NUCLEOTIDE SEQUENCE</scope>
    <source>
        <strain evidence="5">K_DeepCast_65m_m2_066</strain>
    </source>
</reference>
<dbReference type="PANTHER" id="PTHR11707:SF28">
    <property type="entry name" value="60 KDA LYSOPHOSPHOLIPASE"/>
    <property type="match status" value="1"/>
</dbReference>
<dbReference type="PIRSF" id="PIRSF001220">
    <property type="entry name" value="L-ASNase_gatD"/>
    <property type="match status" value="1"/>
</dbReference>
<dbReference type="InterPro" id="IPR037152">
    <property type="entry name" value="L-asparaginase_N_sf"/>
</dbReference>
<dbReference type="PANTHER" id="PTHR11707">
    <property type="entry name" value="L-ASPARAGINASE"/>
    <property type="match status" value="1"/>
</dbReference>
<evidence type="ECO:0000256" key="1">
    <source>
        <dbReference type="ARBA" id="ARBA00010518"/>
    </source>
</evidence>
<dbReference type="PIRSF" id="PIRSF500176">
    <property type="entry name" value="L_ASNase"/>
    <property type="match status" value="1"/>
</dbReference>
<dbReference type="InterPro" id="IPR027473">
    <property type="entry name" value="L-asparaginase_C"/>
</dbReference>
<dbReference type="InterPro" id="IPR006034">
    <property type="entry name" value="Asparaginase/glutaminase-like"/>
</dbReference>
<comment type="caution">
    <text evidence="5">The sequence shown here is derived from an EMBL/GenBank/DDBJ whole genome shotgun (WGS) entry which is preliminary data.</text>
</comment>
<dbReference type="Pfam" id="PF00710">
    <property type="entry name" value="Asparaginase"/>
    <property type="match status" value="1"/>
</dbReference>
<dbReference type="SMART" id="SM00870">
    <property type="entry name" value="Asparaginase"/>
    <property type="match status" value="1"/>
</dbReference>
<organism evidence="5 6">
    <name type="scientific">Tectimicrobiota bacterium</name>
    <dbReference type="NCBI Taxonomy" id="2528274"/>
    <lineage>
        <taxon>Bacteria</taxon>
        <taxon>Pseudomonadati</taxon>
        <taxon>Nitrospinota/Tectimicrobiota group</taxon>
        <taxon>Candidatus Tectimicrobiota</taxon>
    </lineage>
</organism>
<evidence type="ECO:0000259" key="4">
    <source>
        <dbReference type="Pfam" id="PF17763"/>
    </source>
</evidence>
<accession>A0A937VXY8</accession>
<dbReference type="Proteomes" id="UP000712673">
    <property type="component" value="Unassembled WGS sequence"/>
</dbReference>
<dbReference type="FunFam" id="3.40.50.1170:FF:000001">
    <property type="entry name" value="L-asparaginase 2"/>
    <property type="match status" value="1"/>
</dbReference>
<feature type="domain" description="L-asparaginase N-terminal" evidence="3">
    <location>
        <begin position="8"/>
        <end position="203"/>
    </location>
</feature>
<dbReference type="PRINTS" id="PR00139">
    <property type="entry name" value="ASNGLNASE"/>
</dbReference>
<evidence type="ECO:0000313" key="6">
    <source>
        <dbReference type="Proteomes" id="UP000712673"/>
    </source>
</evidence>
<dbReference type="GO" id="GO:0004067">
    <property type="term" value="F:asparaginase activity"/>
    <property type="evidence" value="ECO:0007669"/>
    <property type="project" value="UniProtKB-UniRule"/>
</dbReference>